<accession>A0A4C1W9F8</accession>
<keyword evidence="2" id="KW-1185">Reference proteome</keyword>
<protein>
    <submittedName>
        <fullName evidence="1">Uncharacterized protein</fullName>
    </submittedName>
</protein>
<evidence type="ECO:0000313" key="2">
    <source>
        <dbReference type="Proteomes" id="UP000299102"/>
    </source>
</evidence>
<dbReference type="AlphaFoldDB" id="A0A4C1W9F8"/>
<proteinExistence type="predicted"/>
<evidence type="ECO:0000313" key="1">
    <source>
        <dbReference type="EMBL" id="GBP47520.1"/>
    </source>
</evidence>
<sequence>MTGKGRRRRGVMPNLAYLSPRCACSKGVQKGVDIHDEPCVTHASSRSSVTFAGHLLSSVLKLLPEFYLYCNAHRITHNARRSACKACFTRCAPYALQNAKTEKLL</sequence>
<name>A0A4C1W9F8_EUMVA</name>
<dbReference type="EMBL" id="BGZK01000503">
    <property type="protein sequence ID" value="GBP47520.1"/>
    <property type="molecule type" value="Genomic_DNA"/>
</dbReference>
<organism evidence="1 2">
    <name type="scientific">Eumeta variegata</name>
    <name type="common">Bagworm moth</name>
    <name type="synonym">Eumeta japonica</name>
    <dbReference type="NCBI Taxonomy" id="151549"/>
    <lineage>
        <taxon>Eukaryota</taxon>
        <taxon>Metazoa</taxon>
        <taxon>Ecdysozoa</taxon>
        <taxon>Arthropoda</taxon>
        <taxon>Hexapoda</taxon>
        <taxon>Insecta</taxon>
        <taxon>Pterygota</taxon>
        <taxon>Neoptera</taxon>
        <taxon>Endopterygota</taxon>
        <taxon>Lepidoptera</taxon>
        <taxon>Glossata</taxon>
        <taxon>Ditrysia</taxon>
        <taxon>Tineoidea</taxon>
        <taxon>Psychidae</taxon>
        <taxon>Oiketicinae</taxon>
        <taxon>Eumeta</taxon>
    </lineage>
</organism>
<comment type="caution">
    <text evidence="1">The sequence shown here is derived from an EMBL/GenBank/DDBJ whole genome shotgun (WGS) entry which is preliminary data.</text>
</comment>
<dbReference type="Proteomes" id="UP000299102">
    <property type="component" value="Unassembled WGS sequence"/>
</dbReference>
<reference evidence="1 2" key="1">
    <citation type="journal article" date="2019" name="Commun. Biol.">
        <title>The bagworm genome reveals a unique fibroin gene that provides high tensile strength.</title>
        <authorList>
            <person name="Kono N."/>
            <person name="Nakamura H."/>
            <person name="Ohtoshi R."/>
            <person name="Tomita M."/>
            <person name="Numata K."/>
            <person name="Arakawa K."/>
        </authorList>
    </citation>
    <scope>NUCLEOTIDE SEQUENCE [LARGE SCALE GENOMIC DNA]</scope>
</reference>
<gene>
    <name evidence="1" type="ORF">EVAR_30609_1</name>
</gene>